<keyword evidence="2" id="KW-0472">Membrane</keyword>
<name>A0A7C9GWC5_9SPHN</name>
<proteinExistence type="predicted"/>
<evidence type="ECO:0000313" key="4">
    <source>
        <dbReference type="Proteomes" id="UP000481327"/>
    </source>
</evidence>
<keyword evidence="3" id="KW-0489">Methyltransferase</keyword>
<dbReference type="AlphaFoldDB" id="A0A7C9GWC5"/>
<evidence type="ECO:0000256" key="2">
    <source>
        <dbReference type="SAM" id="Phobius"/>
    </source>
</evidence>
<dbReference type="GO" id="GO:0008168">
    <property type="term" value="F:methyltransferase activity"/>
    <property type="evidence" value="ECO:0007669"/>
    <property type="project" value="UniProtKB-KW"/>
</dbReference>
<gene>
    <name evidence="3" type="ORF">F3168_12820</name>
</gene>
<dbReference type="EMBL" id="WIOL01000005">
    <property type="protein sequence ID" value="MQT18138.1"/>
    <property type="molecule type" value="Genomic_DNA"/>
</dbReference>
<feature type="region of interest" description="Disordered" evidence="1">
    <location>
        <begin position="165"/>
        <end position="200"/>
    </location>
</feature>
<keyword evidence="3" id="KW-0808">Transferase</keyword>
<feature type="compositionally biased region" description="Low complexity" evidence="1">
    <location>
        <begin position="184"/>
        <end position="200"/>
    </location>
</feature>
<keyword evidence="2" id="KW-0812">Transmembrane</keyword>
<organism evidence="3 4">
    <name type="scientific">Sandarakinorhabdus fusca</name>
    <dbReference type="NCBI Taxonomy" id="1439888"/>
    <lineage>
        <taxon>Bacteria</taxon>
        <taxon>Pseudomonadati</taxon>
        <taxon>Pseudomonadota</taxon>
        <taxon>Alphaproteobacteria</taxon>
        <taxon>Sphingomonadales</taxon>
        <taxon>Sphingosinicellaceae</taxon>
        <taxon>Sandarakinorhabdus</taxon>
    </lineage>
</organism>
<dbReference type="NCBIfam" id="TIGR03054">
    <property type="entry name" value="photo_alph_chp1"/>
    <property type="match status" value="1"/>
</dbReference>
<protein>
    <submittedName>
        <fullName evidence="3">Phosphonoacetaldehyde methylase</fullName>
    </submittedName>
</protein>
<sequence>MSDFAHEKFPTWVLGVAGGVVGITILVVFSVRLGVLPGRPTAPEQRIEKHVGIVAQRDFVFADRADGALIANDAKTGRPALILEPGSNSGFIRGVMRGMMRERMLHDVSRYGAVTITQWADGALTLKDPSTGRILELGSFGHTNRAAFAQLLAPGVHVVESIQKMQPNGPRTPDDNSSVGNTLPDVPVATSAPVSAADPA</sequence>
<evidence type="ECO:0000256" key="1">
    <source>
        <dbReference type="SAM" id="MobiDB-lite"/>
    </source>
</evidence>
<comment type="caution">
    <text evidence="3">The sequence shown here is derived from an EMBL/GenBank/DDBJ whole genome shotgun (WGS) entry which is preliminary data.</text>
</comment>
<keyword evidence="2" id="KW-1133">Transmembrane helix</keyword>
<accession>A0A7C9GWC5</accession>
<dbReference type="RefSeq" id="WP_152578609.1">
    <property type="nucleotide sequence ID" value="NZ_JAATJI010000001.1"/>
</dbReference>
<feature type="transmembrane region" description="Helical" evidence="2">
    <location>
        <begin position="12"/>
        <end position="31"/>
    </location>
</feature>
<evidence type="ECO:0000313" key="3">
    <source>
        <dbReference type="EMBL" id="MQT18138.1"/>
    </source>
</evidence>
<reference evidence="3 4" key="1">
    <citation type="submission" date="2019-09" db="EMBL/GenBank/DDBJ databases">
        <title>Polymorphobacter sp. isolated from a lake in China.</title>
        <authorList>
            <person name="Liu Z."/>
        </authorList>
    </citation>
    <scope>NUCLEOTIDE SEQUENCE [LARGE SCALE GENOMIC DNA]</scope>
    <source>
        <strain evidence="3 4">D40P</strain>
    </source>
</reference>
<dbReference type="OrthoDB" id="7848123at2"/>
<dbReference type="InterPro" id="IPR017495">
    <property type="entry name" value="PuhC"/>
</dbReference>
<dbReference type="Proteomes" id="UP000481327">
    <property type="component" value="Unassembled WGS sequence"/>
</dbReference>
<keyword evidence="4" id="KW-1185">Reference proteome</keyword>
<dbReference type="GO" id="GO:0032259">
    <property type="term" value="P:methylation"/>
    <property type="evidence" value="ECO:0007669"/>
    <property type="project" value="UniProtKB-KW"/>
</dbReference>